<proteinExistence type="predicted"/>
<name>A0ABQ6Y169_STRFR</name>
<evidence type="ECO:0000313" key="4">
    <source>
        <dbReference type="EMBL" id="KAF0651425.1"/>
    </source>
</evidence>
<dbReference type="SUPFAM" id="SSF55729">
    <property type="entry name" value="Acyl-CoA N-acyltransferases (Nat)"/>
    <property type="match status" value="1"/>
</dbReference>
<evidence type="ECO:0000313" key="5">
    <source>
        <dbReference type="Proteomes" id="UP000731519"/>
    </source>
</evidence>
<accession>A0ABQ6Y169</accession>
<reference evidence="4 5" key="1">
    <citation type="submission" date="2013-05" db="EMBL/GenBank/DDBJ databases">
        <title>Genome Sequence of Streptomyces fradiae.</title>
        <authorList>
            <person name="Kirby R."/>
        </authorList>
    </citation>
    <scope>NUCLEOTIDE SEQUENCE [LARGE SCALE GENOMIC DNA]</scope>
    <source>
        <strain evidence="4 5">ATCC 10745</strain>
    </source>
</reference>
<dbReference type="PROSITE" id="PS51186">
    <property type="entry name" value="GNAT"/>
    <property type="match status" value="1"/>
</dbReference>
<dbReference type="CDD" id="cd04301">
    <property type="entry name" value="NAT_SF"/>
    <property type="match status" value="1"/>
</dbReference>
<feature type="domain" description="N-acetyltransferase" evidence="3">
    <location>
        <begin position="18"/>
        <end position="161"/>
    </location>
</feature>
<keyword evidence="5" id="KW-1185">Reference proteome</keyword>
<dbReference type="InterPro" id="IPR016181">
    <property type="entry name" value="Acyl_CoA_acyltransferase"/>
</dbReference>
<comment type="caution">
    <text evidence="4">The sequence shown here is derived from an EMBL/GenBank/DDBJ whole genome shotgun (WGS) entry which is preliminary data.</text>
</comment>
<evidence type="ECO:0000256" key="1">
    <source>
        <dbReference type="ARBA" id="ARBA00022679"/>
    </source>
</evidence>
<dbReference type="Pfam" id="PF13508">
    <property type="entry name" value="Acetyltransf_7"/>
    <property type="match status" value="1"/>
</dbReference>
<sequence>MESPTALEVSGVSDDGRTRIRFASEADAGVIARIHMTSRSVAMPYLPPQKRDHEQVTRWVRGVLLKRCRVWVAVREAEITGYAALDGDMLEHLYLRPDVRRQGIGTLLLNEIRRHSPDGVSLHVFQQNTDARAFYERHGFTVLDTSDGDRNMESLPDMTLRWTPACAR</sequence>
<gene>
    <name evidence="4" type="ORF">K701_02690</name>
</gene>
<dbReference type="InterPro" id="IPR000182">
    <property type="entry name" value="GNAT_dom"/>
</dbReference>
<dbReference type="PANTHER" id="PTHR43800">
    <property type="entry name" value="PEPTIDYL-LYSINE N-ACETYLTRANSFERASE YJAB"/>
    <property type="match status" value="1"/>
</dbReference>
<keyword evidence="1" id="KW-0808">Transferase</keyword>
<organism evidence="4 5">
    <name type="scientific">Streptomyces fradiae ATCC 10745 = DSM 40063</name>
    <dbReference type="NCBI Taxonomy" id="1319510"/>
    <lineage>
        <taxon>Bacteria</taxon>
        <taxon>Bacillati</taxon>
        <taxon>Actinomycetota</taxon>
        <taxon>Actinomycetes</taxon>
        <taxon>Kitasatosporales</taxon>
        <taxon>Streptomycetaceae</taxon>
        <taxon>Streptomyces</taxon>
    </lineage>
</organism>
<dbReference type="PANTHER" id="PTHR43800:SF1">
    <property type="entry name" value="PEPTIDYL-LYSINE N-ACETYLTRANSFERASE YJAB"/>
    <property type="match status" value="1"/>
</dbReference>
<evidence type="ECO:0000259" key="3">
    <source>
        <dbReference type="PROSITE" id="PS51186"/>
    </source>
</evidence>
<evidence type="ECO:0000256" key="2">
    <source>
        <dbReference type="ARBA" id="ARBA00023315"/>
    </source>
</evidence>
<keyword evidence="2" id="KW-0012">Acyltransferase</keyword>
<dbReference type="Gene3D" id="3.40.630.30">
    <property type="match status" value="1"/>
</dbReference>
<dbReference type="EMBL" id="ASYR01000003">
    <property type="protein sequence ID" value="KAF0651425.1"/>
    <property type="molecule type" value="Genomic_DNA"/>
</dbReference>
<protein>
    <submittedName>
        <fullName evidence="4">Acetyltransferase GCN5</fullName>
    </submittedName>
</protein>
<dbReference type="Proteomes" id="UP000731519">
    <property type="component" value="Unassembled WGS sequence"/>
</dbReference>